<comment type="caution">
    <text evidence="3">The sequence shown here is derived from an EMBL/GenBank/DDBJ whole genome shotgun (WGS) entry which is preliminary data.</text>
</comment>
<dbReference type="Proteomes" id="UP001107558">
    <property type="component" value="Chromosome 1"/>
</dbReference>
<proteinExistence type="predicted"/>
<feature type="transmembrane region" description="Helical" evidence="2">
    <location>
        <begin position="266"/>
        <end position="287"/>
    </location>
</feature>
<feature type="region of interest" description="Disordered" evidence="1">
    <location>
        <begin position="103"/>
        <end position="124"/>
    </location>
</feature>
<keyword evidence="2" id="KW-0472">Membrane</keyword>
<protein>
    <submittedName>
        <fullName evidence="3">Uncharacterized protein</fullName>
    </submittedName>
</protein>
<sequence length="288" mass="33884">MKITKKELCLNCFHGKEDNARISIALNYIEKWIEKNNFKSLNEKELKVLEEKIVLLKKYYKRKIEIDRNWERFEKNHNVFLQQYFDFDFTPLASSQIASESVSQSDDSLSTHQTINKRKSGRPKKLFSQKGRTAKWAAVKKLTDSVDEVNSEIFLEAALVASQREHNIQRTHFIKQLLGRKKKYQERKPKMATPAEAFEFFLSNNLSQRQFKSFQKFANAHNAKICPSYETILKCKKECYPANINVSDYHAYVPLQDLFAHTSARFILIICVTKFAIFWFLIILIMMC</sequence>
<evidence type="ECO:0000313" key="3">
    <source>
        <dbReference type="EMBL" id="KAG5682815.1"/>
    </source>
</evidence>
<name>A0A9J6CLV7_POLVA</name>
<organism evidence="3 4">
    <name type="scientific">Polypedilum vanderplanki</name>
    <name type="common">Sleeping chironomid midge</name>
    <dbReference type="NCBI Taxonomy" id="319348"/>
    <lineage>
        <taxon>Eukaryota</taxon>
        <taxon>Metazoa</taxon>
        <taxon>Ecdysozoa</taxon>
        <taxon>Arthropoda</taxon>
        <taxon>Hexapoda</taxon>
        <taxon>Insecta</taxon>
        <taxon>Pterygota</taxon>
        <taxon>Neoptera</taxon>
        <taxon>Endopterygota</taxon>
        <taxon>Diptera</taxon>
        <taxon>Nematocera</taxon>
        <taxon>Chironomoidea</taxon>
        <taxon>Chironomidae</taxon>
        <taxon>Chironominae</taxon>
        <taxon>Polypedilum</taxon>
        <taxon>Polypedilum</taxon>
    </lineage>
</organism>
<keyword evidence="4" id="KW-1185">Reference proteome</keyword>
<evidence type="ECO:0000313" key="4">
    <source>
        <dbReference type="Proteomes" id="UP001107558"/>
    </source>
</evidence>
<dbReference type="AlphaFoldDB" id="A0A9J6CLV7"/>
<keyword evidence="2" id="KW-0812">Transmembrane</keyword>
<dbReference type="EMBL" id="JADBJN010000001">
    <property type="protein sequence ID" value="KAG5682815.1"/>
    <property type="molecule type" value="Genomic_DNA"/>
</dbReference>
<evidence type="ECO:0000256" key="1">
    <source>
        <dbReference type="SAM" id="MobiDB-lite"/>
    </source>
</evidence>
<feature type="compositionally biased region" description="Basic residues" evidence="1">
    <location>
        <begin position="115"/>
        <end position="124"/>
    </location>
</feature>
<accession>A0A9J6CLV7</accession>
<dbReference type="OrthoDB" id="8193306at2759"/>
<gene>
    <name evidence="3" type="ORF">PVAND_012141</name>
</gene>
<reference evidence="3" key="1">
    <citation type="submission" date="2021-03" db="EMBL/GenBank/DDBJ databases">
        <title>Chromosome level genome of the anhydrobiotic midge Polypedilum vanderplanki.</title>
        <authorList>
            <person name="Yoshida Y."/>
            <person name="Kikawada T."/>
            <person name="Gusev O."/>
        </authorList>
    </citation>
    <scope>NUCLEOTIDE SEQUENCE</scope>
    <source>
        <strain evidence="3">NIAS01</strain>
        <tissue evidence="3">Whole body or cell culture</tissue>
    </source>
</reference>
<keyword evidence="2" id="KW-1133">Transmembrane helix</keyword>
<evidence type="ECO:0000256" key="2">
    <source>
        <dbReference type="SAM" id="Phobius"/>
    </source>
</evidence>